<dbReference type="Gene3D" id="3.40.50.1820">
    <property type="entry name" value="alpha/beta hydrolase"/>
    <property type="match status" value="1"/>
</dbReference>
<sequence length="676" mass="75282">MFTRLRQSRYSQTRFQLIDDQGVSTAYAGLAFELVDQRGRRHGGRLDASGVGRVRKGVEGPFALMFRQLHDASNGLYSRLMGRTHYPLKITELQVRAERTRFFDRSGARPQSKPPCIDPDSDYYQIEVRHLVEHVSHLPPEAGSLFPVERGPLGVHIAEGRHTVLQVRPLRALCPLLSTDPQFCALNLYQLALMATLGNCSFAGPARMSRVQDPFGEASMMGWRASPEQAKSYYPLYEDVPYSARLEIVPFDPVLYPANDPLCGMAQETPSSVHYRGDIRFGAQGAGAQVFVSHNDKVVLVAVHSTCTWSDLSQDAEAPQVPFEEGEGQVHGGFYDAARQAYELVDRYMDKFHWGQAVLICGHSQGGAIGLILAQMLIQLRACEVQLYTYGAPRAADATFVRAAQGLVHQRMVNHNDPVPGVPGSWMNRPLSACCAGTVLSFVNVPAGFGVFVAGLSRLLAEPYQHHGTLRHFMPLEFAQEMRSHVLWDPLSKTITQHAVSHAVLEQNSAAPESEGGLKPRVDAGQPFMIDSYTPSCWAVLRRSQQALQARCSLVTEREVLFVDQALEHVAQQLRVKYREVMTCAGGTFEEQVEAMNLLMREMSNVHKTRKRLYLLRFRVPTRADVYGQYAQQPGVLAESLERWESHSESTRIDQLAMAPIDELFAGGVPVDHLLA</sequence>
<evidence type="ECO:0000313" key="3">
    <source>
        <dbReference type="Proteomes" id="UP000330809"/>
    </source>
</evidence>
<dbReference type="GO" id="GO:0006629">
    <property type="term" value="P:lipid metabolic process"/>
    <property type="evidence" value="ECO:0007669"/>
    <property type="project" value="InterPro"/>
</dbReference>
<dbReference type="RefSeq" id="WP_240043255.1">
    <property type="nucleotide sequence ID" value="NZ_CAACYJ010000040.1"/>
</dbReference>
<protein>
    <submittedName>
        <fullName evidence="2">Lipase family protein</fullName>
    </submittedName>
</protein>
<dbReference type="Proteomes" id="UP000330809">
    <property type="component" value="Unassembled WGS sequence"/>
</dbReference>
<dbReference type="PANTHER" id="PTHR45856">
    <property type="entry name" value="ALPHA/BETA-HYDROLASES SUPERFAMILY PROTEIN"/>
    <property type="match status" value="1"/>
</dbReference>
<feature type="domain" description="Fungal lipase-type" evidence="1">
    <location>
        <begin position="301"/>
        <end position="424"/>
    </location>
</feature>
<evidence type="ECO:0000259" key="1">
    <source>
        <dbReference type="Pfam" id="PF01764"/>
    </source>
</evidence>
<dbReference type="InterPro" id="IPR002921">
    <property type="entry name" value="Fungal_lipase-type"/>
</dbReference>
<dbReference type="PANTHER" id="PTHR45856:SF24">
    <property type="entry name" value="FUNGAL LIPASE-LIKE DOMAIN-CONTAINING PROTEIN"/>
    <property type="match status" value="1"/>
</dbReference>
<dbReference type="Pfam" id="PF01764">
    <property type="entry name" value="Lipase_3"/>
    <property type="match status" value="1"/>
</dbReference>
<name>A0A449INF6_PSEFR</name>
<organism evidence="2 3">
    <name type="scientific">Pseudomonas fragi</name>
    <dbReference type="NCBI Taxonomy" id="296"/>
    <lineage>
        <taxon>Bacteria</taxon>
        <taxon>Pseudomonadati</taxon>
        <taxon>Pseudomonadota</taxon>
        <taxon>Gammaproteobacteria</taxon>
        <taxon>Pseudomonadales</taxon>
        <taxon>Pseudomonadaceae</taxon>
        <taxon>Pseudomonas</taxon>
    </lineage>
</organism>
<dbReference type="InterPro" id="IPR029058">
    <property type="entry name" value="AB_hydrolase_fold"/>
</dbReference>
<evidence type="ECO:0000313" key="2">
    <source>
        <dbReference type="EMBL" id="VFB20968.1"/>
    </source>
</evidence>
<proteinExistence type="predicted"/>
<accession>A0A449INF6</accession>
<dbReference type="EMBL" id="CAACYJ010000040">
    <property type="protein sequence ID" value="VFB20968.1"/>
    <property type="molecule type" value="Genomic_DNA"/>
</dbReference>
<dbReference type="InterPro" id="IPR051218">
    <property type="entry name" value="Sec_MonoDiacylglyc_Lipase"/>
</dbReference>
<reference evidence="2 3" key="1">
    <citation type="submission" date="2019-02" db="EMBL/GenBank/DDBJ databases">
        <authorList>
            <consortium name="Pathogen Informatics"/>
        </authorList>
    </citation>
    <scope>NUCLEOTIDE SEQUENCE [LARGE SCALE GENOMIC DNA]</scope>
    <source>
        <strain evidence="2 3">3012STDY7103891</strain>
    </source>
</reference>
<gene>
    <name evidence="2" type="ORF">NCTC10754_03605</name>
</gene>
<dbReference type="AlphaFoldDB" id="A0A449INF6"/>
<dbReference type="SUPFAM" id="SSF53474">
    <property type="entry name" value="alpha/beta-Hydrolases"/>
    <property type="match status" value="1"/>
</dbReference>
<dbReference type="CDD" id="cd00519">
    <property type="entry name" value="Lipase_3"/>
    <property type="match status" value="1"/>
</dbReference>